<name>A0A1I0QXP3_9BACT</name>
<dbReference type="SUPFAM" id="SSF159888">
    <property type="entry name" value="YdhG-like"/>
    <property type="match status" value="1"/>
</dbReference>
<dbReference type="AlphaFoldDB" id="A0A1I0QXP3"/>
<dbReference type="GeneID" id="99987529"/>
<organism evidence="2 3">
    <name type="scientific">Roseivirga pacifica</name>
    <dbReference type="NCBI Taxonomy" id="1267423"/>
    <lineage>
        <taxon>Bacteria</taxon>
        <taxon>Pseudomonadati</taxon>
        <taxon>Bacteroidota</taxon>
        <taxon>Cytophagia</taxon>
        <taxon>Cytophagales</taxon>
        <taxon>Roseivirgaceae</taxon>
        <taxon>Roseivirga</taxon>
    </lineage>
</organism>
<evidence type="ECO:0000313" key="3">
    <source>
        <dbReference type="Proteomes" id="UP000199437"/>
    </source>
</evidence>
<feature type="domain" description="YdhG-like" evidence="1">
    <location>
        <begin position="32"/>
        <end position="131"/>
    </location>
</feature>
<dbReference type="EMBL" id="FOIR01000002">
    <property type="protein sequence ID" value="SEW32285.1"/>
    <property type="molecule type" value="Genomic_DNA"/>
</dbReference>
<evidence type="ECO:0000313" key="2">
    <source>
        <dbReference type="EMBL" id="SEW32285.1"/>
    </source>
</evidence>
<dbReference type="Proteomes" id="UP000199437">
    <property type="component" value="Unassembled WGS sequence"/>
</dbReference>
<dbReference type="OrthoDB" id="5951444at2"/>
<gene>
    <name evidence="2" type="ORF">SAMN05216290_2844</name>
</gene>
<dbReference type="RefSeq" id="WP_090259229.1">
    <property type="nucleotide sequence ID" value="NZ_FOIR01000002.1"/>
</dbReference>
<protein>
    <recommendedName>
        <fullName evidence="1">YdhG-like domain-containing protein</fullName>
    </recommendedName>
</protein>
<proteinExistence type="predicted"/>
<dbReference type="Gene3D" id="3.90.1150.200">
    <property type="match status" value="1"/>
</dbReference>
<dbReference type="STRING" id="1267423.SAMN05216290_2844"/>
<sequence length="140" mass="15947">MAKNQNKTTENDASVDDFLNTVADEKKKAASFQVKAIMEEITGEPAKMWGGSIVGFGTYHYKYDSGREGDFLKIGFSPRAQNLTLYIMPGFGRYEELMEKLGKYKTGKSCLYVKKMEDIDLDILKTLIKESYDYMTNKYG</sequence>
<evidence type="ECO:0000259" key="1">
    <source>
        <dbReference type="Pfam" id="PF08818"/>
    </source>
</evidence>
<dbReference type="Pfam" id="PF08818">
    <property type="entry name" value="DUF1801"/>
    <property type="match status" value="1"/>
</dbReference>
<reference evidence="3" key="1">
    <citation type="submission" date="2016-10" db="EMBL/GenBank/DDBJ databases">
        <authorList>
            <person name="Varghese N."/>
            <person name="Submissions S."/>
        </authorList>
    </citation>
    <scope>NUCLEOTIDE SEQUENCE [LARGE SCALE GENOMIC DNA]</scope>
    <source>
        <strain evidence="3">CGMCC 1.12402</strain>
    </source>
</reference>
<keyword evidence="3" id="KW-1185">Reference proteome</keyword>
<dbReference type="InterPro" id="IPR014922">
    <property type="entry name" value="YdhG-like"/>
</dbReference>
<accession>A0A1I0QXP3</accession>